<evidence type="ECO:0000313" key="2">
    <source>
        <dbReference type="Proteomes" id="UP000015106"/>
    </source>
</evidence>
<dbReference type="Proteomes" id="UP000015106">
    <property type="component" value="Chromosome 1"/>
</dbReference>
<evidence type="ECO:0000313" key="1">
    <source>
        <dbReference type="EnsemblPlants" id="TuG1812G0100003918.01.T01"/>
    </source>
</evidence>
<dbReference type="Gramene" id="TuG1812G0100003918.01.T01">
    <property type="protein sequence ID" value="TuG1812G0100003918.01.T01"/>
    <property type="gene ID" value="TuG1812G0100003918.01"/>
</dbReference>
<dbReference type="AlphaFoldDB" id="A0A8R7K2Q0"/>
<protein>
    <submittedName>
        <fullName evidence="1">Uncharacterized protein</fullName>
    </submittedName>
</protein>
<name>A0A8R7K2Q0_TRIUA</name>
<reference evidence="1" key="3">
    <citation type="submission" date="2022-06" db="UniProtKB">
        <authorList>
            <consortium name="EnsemblPlants"/>
        </authorList>
    </citation>
    <scope>IDENTIFICATION</scope>
</reference>
<keyword evidence="2" id="KW-1185">Reference proteome</keyword>
<accession>A0A8R7K2Q0</accession>
<reference evidence="2" key="1">
    <citation type="journal article" date="2013" name="Nature">
        <title>Draft genome of the wheat A-genome progenitor Triticum urartu.</title>
        <authorList>
            <person name="Ling H.Q."/>
            <person name="Zhao S."/>
            <person name="Liu D."/>
            <person name="Wang J."/>
            <person name="Sun H."/>
            <person name="Zhang C."/>
            <person name="Fan H."/>
            <person name="Li D."/>
            <person name="Dong L."/>
            <person name="Tao Y."/>
            <person name="Gao C."/>
            <person name="Wu H."/>
            <person name="Li Y."/>
            <person name="Cui Y."/>
            <person name="Guo X."/>
            <person name="Zheng S."/>
            <person name="Wang B."/>
            <person name="Yu K."/>
            <person name="Liang Q."/>
            <person name="Yang W."/>
            <person name="Lou X."/>
            <person name="Chen J."/>
            <person name="Feng M."/>
            <person name="Jian J."/>
            <person name="Zhang X."/>
            <person name="Luo G."/>
            <person name="Jiang Y."/>
            <person name="Liu J."/>
            <person name="Wang Z."/>
            <person name="Sha Y."/>
            <person name="Zhang B."/>
            <person name="Wu H."/>
            <person name="Tang D."/>
            <person name="Shen Q."/>
            <person name="Xue P."/>
            <person name="Zou S."/>
            <person name="Wang X."/>
            <person name="Liu X."/>
            <person name="Wang F."/>
            <person name="Yang Y."/>
            <person name="An X."/>
            <person name="Dong Z."/>
            <person name="Zhang K."/>
            <person name="Zhang X."/>
            <person name="Luo M.C."/>
            <person name="Dvorak J."/>
            <person name="Tong Y."/>
            <person name="Wang J."/>
            <person name="Yang H."/>
            <person name="Li Z."/>
            <person name="Wang D."/>
            <person name="Zhang A."/>
            <person name="Wang J."/>
        </authorList>
    </citation>
    <scope>NUCLEOTIDE SEQUENCE</scope>
    <source>
        <strain evidence="2">cv. G1812</strain>
    </source>
</reference>
<dbReference type="EnsemblPlants" id="TuG1812G0100003918.01.T01">
    <property type="protein sequence ID" value="TuG1812G0100003918.01.T01"/>
    <property type="gene ID" value="TuG1812G0100003918.01"/>
</dbReference>
<proteinExistence type="predicted"/>
<organism evidence="1 2">
    <name type="scientific">Triticum urartu</name>
    <name type="common">Red wild einkorn</name>
    <name type="synonym">Crithodium urartu</name>
    <dbReference type="NCBI Taxonomy" id="4572"/>
    <lineage>
        <taxon>Eukaryota</taxon>
        <taxon>Viridiplantae</taxon>
        <taxon>Streptophyta</taxon>
        <taxon>Embryophyta</taxon>
        <taxon>Tracheophyta</taxon>
        <taxon>Spermatophyta</taxon>
        <taxon>Magnoliopsida</taxon>
        <taxon>Liliopsida</taxon>
        <taxon>Poales</taxon>
        <taxon>Poaceae</taxon>
        <taxon>BOP clade</taxon>
        <taxon>Pooideae</taxon>
        <taxon>Triticodae</taxon>
        <taxon>Triticeae</taxon>
        <taxon>Triticinae</taxon>
        <taxon>Triticum</taxon>
    </lineage>
</organism>
<reference evidence="1" key="2">
    <citation type="submission" date="2018-03" db="EMBL/GenBank/DDBJ databases">
        <title>The Triticum urartu genome reveals the dynamic nature of wheat genome evolution.</title>
        <authorList>
            <person name="Ling H."/>
            <person name="Ma B."/>
            <person name="Shi X."/>
            <person name="Liu H."/>
            <person name="Dong L."/>
            <person name="Sun H."/>
            <person name="Cao Y."/>
            <person name="Gao Q."/>
            <person name="Zheng S."/>
            <person name="Li Y."/>
            <person name="Yu Y."/>
            <person name="Du H."/>
            <person name="Qi M."/>
            <person name="Li Y."/>
            <person name="Yu H."/>
            <person name="Cui Y."/>
            <person name="Wang N."/>
            <person name="Chen C."/>
            <person name="Wu H."/>
            <person name="Zhao Y."/>
            <person name="Zhang J."/>
            <person name="Li Y."/>
            <person name="Zhou W."/>
            <person name="Zhang B."/>
            <person name="Hu W."/>
            <person name="Eijk M."/>
            <person name="Tang J."/>
            <person name="Witsenboer H."/>
            <person name="Zhao S."/>
            <person name="Li Z."/>
            <person name="Zhang A."/>
            <person name="Wang D."/>
            <person name="Liang C."/>
        </authorList>
    </citation>
    <scope>NUCLEOTIDE SEQUENCE [LARGE SCALE GENOMIC DNA]</scope>
    <source>
        <strain evidence="1">cv. G1812</strain>
    </source>
</reference>
<sequence>MILMRGRSLGDAEVTVHGALRVDDDGHAIVEAEHFPSFAYVFYTGVVSVMLAFHTSVTLNFSSALACTIYSFLRYLGINLLSTSSSRKIHLG</sequence>